<dbReference type="EMBL" id="BAAAZP010000170">
    <property type="protein sequence ID" value="GAA3702677.1"/>
    <property type="molecule type" value="Genomic_DNA"/>
</dbReference>
<comment type="caution">
    <text evidence="1">The sequence shown here is derived from an EMBL/GenBank/DDBJ whole genome shotgun (WGS) entry which is preliminary data.</text>
</comment>
<sequence length="101" mass="10592">MVGGLLNFIAAAAWGPVPAGGGTPGRAPHAGLADRGCHAAAQVQQPYDRHGMAGRRRFLGPSTIRASFLRTAHRAVWLRPASELGEGAELASLSLPEQRRS</sequence>
<evidence type="ECO:0000313" key="1">
    <source>
        <dbReference type="EMBL" id="GAA3702677.1"/>
    </source>
</evidence>
<proteinExistence type="predicted"/>
<evidence type="ECO:0000313" key="2">
    <source>
        <dbReference type="Proteomes" id="UP001500902"/>
    </source>
</evidence>
<dbReference type="Proteomes" id="UP001500902">
    <property type="component" value="Unassembled WGS sequence"/>
</dbReference>
<gene>
    <name evidence="1" type="ORF">GCM10022224_080600</name>
</gene>
<organism evidence="1 2">
    <name type="scientific">Nonomuraea antimicrobica</name>
    <dbReference type="NCBI Taxonomy" id="561173"/>
    <lineage>
        <taxon>Bacteria</taxon>
        <taxon>Bacillati</taxon>
        <taxon>Actinomycetota</taxon>
        <taxon>Actinomycetes</taxon>
        <taxon>Streptosporangiales</taxon>
        <taxon>Streptosporangiaceae</taxon>
        <taxon>Nonomuraea</taxon>
    </lineage>
</organism>
<protein>
    <submittedName>
        <fullName evidence="1">Uncharacterized protein</fullName>
    </submittedName>
</protein>
<name>A0ABP7DCP0_9ACTN</name>
<keyword evidence="2" id="KW-1185">Reference proteome</keyword>
<reference evidence="2" key="1">
    <citation type="journal article" date="2019" name="Int. J. Syst. Evol. Microbiol.">
        <title>The Global Catalogue of Microorganisms (GCM) 10K type strain sequencing project: providing services to taxonomists for standard genome sequencing and annotation.</title>
        <authorList>
            <consortium name="The Broad Institute Genomics Platform"/>
            <consortium name="The Broad Institute Genome Sequencing Center for Infectious Disease"/>
            <person name="Wu L."/>
            <person name="Ma J."/>
        </authorList>
    </citation>
    <scope>NUCLEOTIDE SEQUENCE [LARGE SCALE GENOMIC DNA]</scope>
    <source>
        <strain evidence="2">JCM 16904</strain>
    </source>
</reference>
<accession>A0ABP7DCP0</accession>